<sequence>RWPFRMVLDERTDHTFDRKDRGGRRGCHSRMIPKDSNCYHKFQGNQRCCHKDQSFQKVPIHFHKVLSSHTCRRVLAYYQTALSNQGCCHTGPSVQTYGPFVHPGPFGTATATYGHTSGGSVVLPNGGLGTH</sequence>
<organism evidence="1">
    <name type="scientific">Amblyomma triste</name>
    <name type="common">Neotropical tick</name>
    <dbReference type="NCBI Taxonomy" id="251400"/>
    <lineage>
        <taxon>Eukaryota</taxon>
        <taxon>Metazoa</taxon>
        <taxon>Ecdysozoa</taxon>
        <taxon>Arthropoda</taxon>
        <taxon>Chelicerata</taxon>
        <taxon>Arachnida</taxon>
        <taxon>Acari</taxon>
        <taxon>Parasitiformes</taxon>
        <taxon>Ixodida</taxon>
        <taxon>Ixodoidea</taxon>
        <taxon>Ixodidae</taxon>
        <taxon>Amblyomminae</taxon>
        <taxon>Amblyomma</taxon>
    </lineage>
</organism>
<evidence type="ECO:0000313" key="1">
    <source>
        <dbReference type="EMBL" id="JAC29521.1"/>
    </source>
</evidence>
<dbReference type="EMBL" id="GBBM01005897">
    <property type="protein sequence ID" value="JAC29521.1"/>
    <property type="molecule type" value="mRNA"/>
</dbReference>
<accession>A0A023G5N2</accession>
<feature type="non-terminal residue" evidence="1">
    <location>
        <position position="1"/>
    </location>
</feature>
<proteinExistence type="evidence at transcript level"/>
<name>A0A023G5N2_AMBTT</name>
<reference evidence="1" key="1">
    <citation type="submission" date="2014-03" db="EMBL/GenBank/DDBJ databases">
        <title>The sialotranscriptome of Amblyomma triste, Amblyomma parvum and Amblyomma cajennense ticks, uncovered by 454-based RNA-seq.</title>
        <authorList>
            <person name="Garcia G.R."/>
            <person name="Gardinassi L.G."/>
            <person name="Ribeiro J.M."/>
            <person name="Anatriello E."/>
            <person name="Ferreira B.R."/>
            <person name="Moreira H.N."/>
            <person name="Mafra C."/>
            <person name="Olegario M.M."/>
            <person name="Szabo P.J."/>
            <person name="Miranda-Santos I.K."/>
            <person name="Maruyama S.R."/>
        </authorList>
    </citation>
    <scope>NUCLEOTIDE SEQUENCE</scope>
    <source>
        <strain evidence="1">Mato Grasso do Sul</strain>
        <tissue evidence="1">Salivary glands</tissue>
    </source>
</reference>
<dbReference type="AlphaFoldDB" id="A0A023G5N2"/>
<protein>
    <submittedName>
        <fullName evidence="1">Putative glycine-rich secreted protein 14</fullName>
    </submittedName>
</protein>
<feature type="non-terminal residue" evidence="1">
    <location>
        <position position="131"/>
    </location>
</feature>